<dbReference type="Pfam" id="PF12796">
    <property type="entry name" value="Ank_2"/>
    <property type="match status" value="1"/>
</dbReference>
<evidence type="ECO:0000256" key="1">
    <source>
        <dbReference type="ARBA" id="ARBA00022737"/>
    </source>
</evidence>
<dbReference type="InterPro" id="IPR002110">
    <property type="entry name" value="Ankyrin_rpt"/>
</dbReference>
<dbReference type="InterPro" id="IPR036770">
    <property type="entry name" value="Ankyrin_rpt-contain_sf"/>
</dbReference>
<keyword evidence="1" id="KW-0677">Repeat</keyword>
<protein>
    <submittedName>
        <fullName evidence="3">Ankyrin repeat protein</fullName>
    </submittedName>
</protein>
<organism evidence="3">
    <name type="scientific">Marseillevirus LCMAC202</name>
    <dbReference type="NCBI Taxonomy" id="2506606"/>
    <lineage>
        <taxon>Viruses</taxon>
        <taxon>Varidnaviria</taxon>
        <taxon>Bamfordvirae</taxon>
        <taxon>Nucleocytoviricota</taxon>
        <taxon>Megaviricetes</taxon>
        <taxon>Pimascovirales</taxon>
        <taxon>Pimascovirales incertae sedis</taxon>
        <taxon>Marseilleviridae</taxon>
    </lineage>
</organism>
<sequence>MNKKLHKKDLYTFSLFDILTMTRYFGINPLLATSKVIDHLADQIILAQRRKAEMPFADCTNDRDIITQDEWTDEDNPDLKIQFIDWQDPTKKPYIFCILRDSLEQWMSQKENYFARWIDKKPNNPMDSMGRGGHSSTNQIYLKLPDNTFVENSPLNLGENLVGVPLEIKVRIGNRRNSLGVSELHGQEPGFTIYKLIPSSEYNLSTVIKVIMMTNASKETALKTNPPPVLAIPAPSITEVRGKFKTAVKVGDAETVERLLENPRLDPTAKNSWSIRKSSEKGYADVVQLLLDDGRADPTAVRNQAIRASSQNGHADVVKLLLVDGRADPTEDNNWVIRFNSANGYAEVVKSLLADGRADPAANQNEAIRKSSQNGHADVVKLLLVDRRADPAAKNNEAIQLAMKEGHMEIVNLLFQDPRVEVETE</sequence>
<dbReference type="PANTHER" id="PTHR24198:SF165">
    <property type="entry name" value="ANKYRIN REPEAT-CONTAINING PROTEIN-RELATED"/>
    <property type="match status" value="1"/>
</dbReference>
<name>A0A481YY93_9VIRU</name>
<evidence type="ECO:0000256" key="2">
    <source>
        <dbReference type="ARBA" id="ARBA00023043"/>
    </source>
</evidence>
<dbReference type="PANTHER" id="PTHR24198">
    <property type="entry name" value="ANKYRIN REPEAT AND PROTEIN KINASE DOMAIN-CONTAINING PROTEIN"/>
    <property type="match status" value="1"/>
</dbReference>
<dbReference type="Pfam" id="PF00023">
    <property type="entry name" value="Ank"/>
    <property type="match status" value="1"/>
</dbReference>
<dbReference type="SUPFAM" id="SSF48403">
    <property type="entry name" value="Ankyrin repeat"/>
    <property type="match status" value="1"/>
</dbReference>
<dbReference type="Gene3D" id="1.25.40.20">
    <property type="entry name" value="Ankyrin repeat-containing domain"/>
    <property type="match status" value="2"/>
</dbReference>
<accession>A0A481YY93</accession>
<proteinExistence type="predicted"/>
<keyword evidence="2" id="KW-0040">ANK repeat</keyword>
<evidence type="ECO:0000313" key="3">
    <source>
        <dbReference type="EMBL" id="QBK87785.1"/>
    </source>
</evidence>
<reference evidence="3" key="1">
    <citation type="journal article" date="2019" name="MBio">
        <title>Virus Genomes from Deep Sea Sediments Expand the Ocean Megavirome and Support Independent Origins of Viral Gigantism.</title>
        <authorList>
            <person name="Backstrom D."/>
            <person name="Yutin N."/>
            <person name="Jorgensen S.L."/>
            <person name="Dharamshi J."/>
            <person name="Homa F."/>
            <person name="Zaremba-Niedwiedzka K."/>
            <person name="Spang A."/>
            <person name="Wolf Y.I."/>
            <person name="Koonin E.V."/>
            <person name="Ettema T.J."/>
        </authorList>
    </citation>
    <scope>NUCLEOTIDE SEQUENCE</scope>
</reference>
<gene>
    <name evidence="3" type="ORF">LCMAC202_01210</name>
</gene>
<dbReference type="EMBL" id="MK500369">
    <property type="protein sequence ID" value="QBK87785.1"/>
    <property type="molecule type" value="Genomic_DNA"/>
</dbReference>